<feature type="region of interest" description="Disordered" evidence="1">
    <location>
        <begin position="1"/>
        <end position="31"/>
    </location>
</feature>
<feature type="compositionally biased region" description="Low complexity" evidence="1">
    <location>
        <begin position="1"/>
        <end position="25"/>
    </location>
</feature>
<keyword evidence="3" id="KW-1185">Reference proteome</keyword>
<dbReference type="AlphaFoldDB" id="N1PGU8"/>
<gene>
    <name evidence="2" type="ORF">DOTSEDRAFT_73690</name>
</gene>
<evidence type="ECO:0000313" key="2">
    <source>
        <dbReference type="EMBL" id="EME41354.1"/>
    </source>
</evidence>
<proteinExistence type="predicted"/>
<reference evidence="3" key="1">
    <citation type="journal article" date="2012" name="PLoS Genet.">
        <title>The genomes of the fungal plant pathogens Cladosporium fulvum and Dothistroma septosporum reveal adaptation to different hosts and lifestyles but also signatures of common ancestry.</title>
        <authorList>
            <person name="de Wit P.J.G.M."/>
            <person name="van der Burgt A."/>
            <person name="Oekmen B."/>
            <person name="Stergiopoulos I."/>
            <person name="Abd-Elsalam K.A."/>
            <person name="Aerts A.L."/>
            <person name="Bahkali A.H."/>
            <person name="Beenen H.G."/>
            <person name="Chettri P."/>
            <person name="Cox M.P."/>
            <person name="Datema E."/>
            <person name="de Vries R.P."/>
            <person name="Dhillon B."/>
            <person name="Ganley A.R."/>
            <person name="Griffiths S.A."/>
            <person name="Guo Y."/>
            <person name="Hamelin R.C."/>
            <person name="Henrissat B."/>
            <person name="Kabir M.S."/>
            <person name="Jashni M.K."/>
            <person name="Kema G."/>
            <person name="Klaubauf S."/>
            <person name="Lapidus A."/>
            <person name="Levasseur A."/>
            <person name="Lindquist E."/>
            <person name="Mehrabi R."/>
            <person name="Ohm R.A."/>
            <person name="Owen T.J."/>
            <person name="Salamov A."/>
            <person name="Schwelm A."/>
            <person name="Schijlen E."/>
            <person name="Sun H."/>
            <person name="van den Burg H.A."/>
            <person name="van Ham R.C.H.J."/>
            <person name="Zhang S."/>
            <person name="Goodwin S.B."/>
            <person name="Grigoriev I.V."/>
            <person name="Collemare J."/>
            <person name="Bradshaw R.E."/>
        </authorList>
    </citation>
    <scope>NUCLEOTIDE SEQUENCE [LARGE SCALE GENOMIC DNA]</scope>
    <source>
        <strain evidence="3">NZE10 / CBS 128990</strain>
    </source>
</reference>
<dbReference type="HOGENOM" id="CLU_2003869_0_0_1"/>
<protein>
    <recommendedName>
        <fullName evidence="4">Apple domain-containing protein</fullName>
    </recommendedName>
</protein>
<evidence type="ECO:0000256" key="1">
    <source>
        <dbReference type="SAM" id="MobiDB-lite"/>
    </source>
</evidence>
<sequence length="124" mass="13138">MNLESSQRSSSASLSGSAASTPTATAEDDVTCPVPGASFGYIESSNRCQRAVSWNATPRGSVYRILSQPNIGACLDVCSYDLRCDAVGYDPTADPCYQFNGLVAGDGVFYSLSTLIATSDLYRR</sequence>
<evidence type="ECO:0008006" key="4">
    <source>
        <dbReference type="Google" id="ProtNLM"/>
    </source>
</evidence>
<accession>N1PGU8</accession>
<reference evidence="2 3" key="2">
    <citation type="journal article" date="2012" name="PLoS Pathog.">
        <title>Diverse lifestyles and strategies of plant pathogenesis encoded in the genomes of eighteen Dothideomycetes fungi.</title>
        <authorList>
            <person name="Ohm R.A."/>
            <person name="Feau N."/>
            <person name="Henrissat B."/>
            <person name="Schoch C.L."/>
            <person name="Horwitz B.A."/>
            <person name="Barry K.W."/>
            <person name="Condon B.J."/>
            <person name="Copeland A.C."/>
            <person name="Dhillon B."/>
            <person name="Glaser F."/>
            <person name="Hesse C.N."/>
            <person name="Kosti I."/>
            <person name="LaButti K."/>
            <person name="Lindquist E.A."/>
            <person name="Lucas S."/>
            <person name="Salamov A.A."/>
            <person name="Bradshaw R.E."/>
            <person name="Ciuffetti L."/>
            <person name="Hamelin R.C."/>
            <person name="Kema G.H.J."/>
            <person name="Lawrence C."/>
            <person name="Scott J.A."/>
            <person name="Spatafora J.W."/>
            <person name="Turgeon B.G."/>
            <person name="de Wit P.J.G.M."/>
            <person name="Zhong S."/>
            <person name="Goodwin S.B."/>
            <person name="Grigoriev I.V."/>
        </authorList>
    </citation>
    <scope>NUCLEOTIDE SEQUENCE [LARGE SCALE GENOMIC DNA]</scope>
    <source>
        <strain evidence="3">NZE10 / CBS 128990</strain>
    </source>
</reference>
<evidence type="ECO:0000313" key="3">
    <source>
        <dbReference type="Proteomes" id="UP000016933"/>
    </source>
</evidence>
<name>N1PGU8_DOTSN</name>
<dbReference type="EMBL" id="KB446542">
    <property type="protein sequence ID" value="EME41354.1"/>
    <property type="molecule type" value="Genomic_DNA"/>
</dbReference>
<organism evidence="2 3">
    <name type="scientific">Dothistroma septosporum (strain NZE10 / CBS 128990)</name>
    <name type="common">Red band needle blight fungus</name>
    <name type="synonym">Mycosphaerella pini</name>
    <dbReference type="NCBI Taxonomy" id="675120"/>
    <lineage>
        <taxon>Eukaryota</taxon>
        <taxon>Fungi</taxon>
        <taxon>Dikarya</taxon>
        <taxon>Ascomycota</taxon>
        <taxon>Pezizomycotina</taxon>
        <taxon>Dothideomycetes</taxon>
        <taxon>Dothideomycetidae</taxon>
        <taxon>Mycosphaerellales</taxon>
        <taxon>Mycosphaerellaceae</taxon>
        <taxon>Dothistroma</taxon>
    </lineage>
</organism>
<dbReference type="Proteomes" id="UP000016933">
    <property type="component" value="Unassembled WGS sequence"/>
</dbReference>